<organism evidence="1 2">
    <name type="scientific">Aureobasidium melanogenum</name>
    <name type="common">Aureobasidium pullulans var. melanogenum</name>
    <dbReference type="NCBI Taxonomy" id="46634"/>
    <lineage>
        <taxon>Eukaryota</taxon>
        <taxon>Fungi</taxon>
        <taxon>Dikarya</taxon>
        <taxon>Ascomycota</taxon>
        <taxon>Pezizomycotina</taxon>
        <taxon>Dothideomycetes</taxon>
        <taxon>Dothideomycetidae</taxon>
        <taxon>Dothideales</taxon>
        <taxon>Saccotheciaceae</taxon>
        <taxon>Aureobasidium</taxon>
    </lineage>
</organism>
<dbReference type="AlphaFoldDB" id="A0A9P8FQB0"/>
<evidence type="ECO:0000313" key="1">
    <source>
        <dbReference type="EMBL" id="KAG9978114.1"/>
    </source>
</evidence>
<reference evidence="1" key="1">
    <citation type="journal article" date="2021" name="J Fungi (Basel)">
        <title>Virulence traits and population genomics of the black yeast Aureobasidium melanogenum.</title>
        <authorList>
            <person name="Cernosa A."/>
            <person name="Sun X."/>
            <person name="Gostincar C."/>
            <person name="Fang C."/>
            <person name="Gunde-Cimerman N."/>
            <person name="Song Z."/>
        </authorList>
    </citation>
    <scope>NUCLEOTIDE SEQUENCE</scope>
    <source>
        <strain evidence="1">EXF-9298</strain>
    </source>
</reference>
<name>A0A9P8FQB0_AURME</name>
<dbReference type="EMBL" id="JAHFXS010001334">
    <property type="protein sequence ID" value="KAG9978114.1"/>
    <property type="molecule type" value="Genomic_DNA"/>
</dbReference>
<gene>
    <name evidence="1" type="ORF">KCU98_g9631</name>
</gene>
<protein>
    <submittedName>
        <fullName evidence="1">Uncharacterized protein</fullName>
    </submittedName>
</protein>
<evidence type="ECO:0000313" key="2">
    <source>
        <dbReference type="Proteomes" id="UP000729357"/>
    </source>
</evidence>
<sequence>MLNQAFSHQRDRGDHSISWCNERFWSYMAEVPALGDDKIVFTEMNDVARFVIASLESEVWPEISRMRGDVKIYREAMTVAEEVQQRKFLVREDSVSTMQKQIEEVPETKFYNQVRFALTDGWGLVSDELNKAFPNIKSTSLEEFGMKWWKGVELEKASWGGDNKTFAFD</sequence>
<proteinExistence type="predicted"/>
<keyword evidence="2" id="KW-1185">Reference proteome</keyword>
<accession>A0A9P8FQB0</accession>
<dbReference type="Proteomes" id="UP000729357">
    <property type="component" value="Unassembled WGS sequence"/>
</dbReference>
<dbReference type="Gene3D" id="3.40.50.720">
    <property type="entry name" value="NAD(P)-binding Rossmann-like Domain"/>
    <property type="match status" value="1"/>
</dbReference>
<feature type="non-terminal residue" evidence="1">
    <location>
        <position position="169"/>
    </location>
</feature>
<reference evidence="1" key="2">
    <citation type="submission" date="2021-08" db="EMBL/GenBank/DDBJ databases">
        <authorList>
            <person name="Gostincar C."/>
            <person name="Sun X."/>
            <person name="Song Z."/>
            <person name="Gunde-Cimerman N."/>
        </authorList>
    </citation>
    <scope>NUCLEOTIDE SEQUENCE</scope>
    <source>
        <strain evidence="1">EXF-9298</strain>
    </source>
</reference>
<comment type="caution">
    <text evidence="1">The sequence shown here is derived from an EMBL/GenBank/DDBJ whole genome shotgun (WGS) entry which is preliminary data.</text>
</comment>
<dbReference type="Gene3D" id="3.90.25.10">
    <property type="entry name" value="UDP-galactose 4-epimerase, domain 1"/>
    <property type="match status" value="1"/>
</dbReference>